<dbReference type="CTD" id="1153"/>
<name>A0A2Y9L6M1_ENHLU</name>
<dbReference type="GeneID" id="111161880"/>
<sequence>MWGDRSERYPVGASSRSPSTRRVPWAQPPPPGPVGPACLSRRLGNGSYQATAKGAGAQPRSLDSSPTHGCPALGGQGTGSFWCDPVWGRGCCHLGPCPCDGPPSGSLSLARHLSFSPLVLPPIYFLCCLSCRRRVVLSSVGLPQGLRLSLLVSGSLSHRLLPHFRPLSGAGSPPSPPAHIPASTPARLPFPGASCCWREWARDGSEVGVPAGAVGGTPSSGMWAGLPAGRAGGAVRALDSWLRADRLRLPPQTLRTAHLPHTPPPQPAPLAHALKKCTLQQLGARYGFPPECQAPGSAVHRPAPTHTLPHSHFDATTKSLDAMIFKTMPPPFSPWTKTSLKKTAELKVTPGRAGTQSLRDLSPTTAPSQNTAHCSSHTLRPTIPSVAIGLPEKQRAAYLGWGQVGCVPSLTPSLVGPGRRGMSIRPFPVCLRQKKGQRTPSASWGALVPIQPH</sequence>
<protein>
    <submittedName>
        <fullName evidence="3">Cold-inducible RNA-binding protein isoform X1</fullName>
    </submittedName>
</protein>
<dbReference type="AlphaFoldDB" id="A0A2Y9L6M1"/>
<evidence type="ECO:0000313" key="3">
    <source>
        <dbReference type="RefSeq" id="XP_022381636.1"/>
    </source>
</evidence>
<dbReference type="KEGG" id="elk:111161880"/>
<evidence type="ECO:0000313" key="2">
    <source>
        <dbReference type="Proteomes" id="UP000248482"/>
    </source>
</evidence>
<proteinExistence type="predicted"/>
<keyword evidence="2" id="KW-1185">Reference proteome</keyword>
<feature type="region of interest" description="Disordered" evidence="1">
    <location>
        <begin position="350"/>
        <end position="377"/>
    </location>
</feature>
<gene>
    <name evidence="3" type="primary">LOC111161880</name>
</gene>
<dbReference type="RefSeq" id="XP_022381636.1">
    <property type="nucleotide sequence ID" value="XM_022525928.1"/>
</dbReference>
<reference evidence="3" key="1">
    <citation type="submission" date="2025-08" db="UniProtKB">
        <authorList>
            <consortium name="RefSeq"/>
        </authorList>
    </citation>
    <scope>IDENTIFICATION</scope>
    <source>
        <tissue evidence="3">Blood</tissue>
    </source>
</reference>
<evidence type="ECO:0000256" key="1">
    <source>
        <dbReference type="SAM" id="MobiDB-lite"/>
    </source>
</evidence>
<feature type="compositionally biased region" description="Polar residues" evidence="1">
    <location>
        <begin position="354"/>
        <end position="377"/>
    </location>
</feature>
<feature type="region of interest" description="Disordered" evidence="1">
    <location>
        <begin position="1"/>
        <end position="42"/>
    </location>
</feature>
<accession>A0A2Y9L6M1</accession>
<dbReference type="OrthoDB" id="10677059at2759"/>
<organism evidence="2 3">
    <name type="scientific">Enhydra lutris kenyoni</name>
    <name type="common">northern sea otter</name>
    <dbReference type="NCBI Taxonomy" id="391180"/>
    <lineage>
        <taxon>Eukaryota</taxon>
        <taxon>Metazoa</taxon>
        <taxon>Chordata</taxon>
        <taxon>Craniata</taxon>
        <taxon>Vertebrata</taxon>
        <taxon>Euteleostomi</taxon>
        <taxon>Mammalia</taxon>
        <taxon>Eutheria</taxon>
        <taxon>Laurasiatheria</taxon>
        <taxon>Carnivora</taxon>
        <taxon>Caniformia</taxon>
        <taxon>Musteloidea</taxon>
        <taxon>Mustelidae</taxon>
        <taxon>Lutrinae</taxon>
        <taxon>Enhydra</taxon>
    </lineage>
</organism>
<dbReference type="Proteomes" id="UP000248482">
    <property type="component" value="Unplaced"/>
</dbReference>